<organism evidence="2 3">
    <name type="scientific">Dreissena polymorpha</name>
    <name type="common">Zebra mussel</name>
    <name type="synonym">Mytilus polymorpha</name>
    <dbReference type="NCBI Taxonomy" id="45954"/>
    <lineage>
        <taxon>Eukaryota</taxon>
        <taxon>Metazoa</taxon>
        <taxon>Spiralia</taxon>
        <taxon>Lophotrochozoa</taxon>
        <taxon>Mollusca</taxon>
        <taxon>Bivalvia</taxon>
        <taxon>Autobranchia</taxon>
        <taxon>Heteroconchia</taxon>
        <taxon>Euheterodonta</taxon>
        <taxon>Imparidentia</taxon>
        <taxon>Neoheterodontei</taxon>
        <taxon>Myida</taxon>
        <taxon>Dreissenoidea</taxon>
        <taxon>Dreissenidae</taxon>
        <taxon>Dreissena</taxon>
    </lineage>
</organism>
<proteinExistence type="predicted"/>
<reference evidence="2" key="1">
    <citation type="journal article" date="2019" name="bioRxiv">
        <title>The Genome of the Zebra Mussel, Dreissena polymorpha: A Resource for Invasive Species Research.</title>
        <authorList>
            <person name="McCartney M.A."/>
            <person name="Auch B."/>
            <person name="Kono T."/>
            <person name="Mallez S."/>
            <person name="Zhang Y."/>
            <person name="Obille A."/>
            <person name="Becker A."/>
            <person name="Abrahante J.E."/>
            <person name="Garbe J."/>
            <person name="Badalamenti J.P."/>
            <person name="Herman A."/>
            <person name="Mangelson H."/>
            <person name="Liachko I."/>
            <person name="Sullivan S."/>
            <person name="Sone E.D."/>
            <person name="Koren S."/>
            <person name="Silverstein K.A.T."/>
            <person name="Beckman K.B."/>
            <person name="Gohl D.M."/>
        </authorList>
    </citation>
    <scope>NUCLEOTIDE SEQUENCE</scope>
    <source>
        <strain evidence="2">Duluth1</strain>
        <tissue evidence="2">Whole animal</tissue>
    </source>
</reference>
<protein>
    <submittedName>
        <fullName evidence="2">Uncharacterized protein</fullName>
    </submittedName>
</protein>
<keyword evidence="1" id="KW-1133">Transmembrane helix</keyword>
<evidence type="ECO:0000256" key="1">
    <source>
        <dbReference type="SAM" id="Phobius"/>
    </source>
</evidence>
<comment type="caution">
    <text evidence="2">The sequence shown here is derived from an EMBL/GenBank/DDBJ whole genome shotgun (WGS) entry which is preliminary data.</text>
</comment>
<reference evidence="2" key="2">
    <citation type="submission" date="2020-11" db="EMBL/GenBank/DDBJ databases">
        <authorList>
            <person name="McCartney M.A."/>
            <person name="Auch B."/>
            <person name="Kono T."/>
            <person name="Mallez S."/>
            <person name="Becker A."/>
            <person name="Gohl D.M."/>
            <person name="Silverstein K.A.T."/>
            <person name="Koren S."/>
            <person name="Bechman K.B."/>
            <person name="Herman A."/>
            <person name="Abrahante J.E."/>
            <person name="Garbe J."/>
        </authorList>
    </citation>
    <scope>NUCLEOTIDE SEQUENCE</scope>
    <source>
        <strain evidence="2">Duluth1</strain>
        <tissue evidence="2">Whole animal</tissue>
    </source>
</reference>
<dbReference type="EMBL" id="JAIWYP010000014">
    <property type="protein sequence ID" value="KAH3712840.1"/>
    <property type="molecule type" value="Genomic_DNA"/>
</dbReference>
<keyword evidence="1" id="KW-0472">Membrane</keyword>
<feature type="transmembrane region" description="Helical" evidence="1">
    <location>
        <begin position="49"/>
        <end position="67"/>
    </location>
</feature>
<name>A0A9D4BXK6_DREPO</name>
<dbReference type="Proteomes" id="UP000828390">
    <property type="component" value="Unassembled WGS sequence"/>
</dbReference>
<evidence type="ECO:0000313" key="2">
    <source>
        <dbReference type="EMBL" id="KAH3712840.1"/>
    </source>
</evidence>
<sequence>MRLILFHLAIEINAACIFQLIFFLGEGVCLLCAVLYYNYCTVERVGANVRHLVALFVGIAVGTLSFGW</sequence>
<evidence type="ECO:0000313" key="3">
    <source>
        <dbReference type="Proteomes" id="UP000828390"/>
    </source>
</evidence>
<gene>
    <name evidence="2" type="ORF">DPMN_072597</name>
</gene>
<accession>A0A9D4BXK6</accession>
<feature type="transmembrane region" description="Helical" evidence="1">
    <location>
        <begin position="12"/>
        <end position="37"/>
    </location>
</feature>
<keyword evidence="1" id="KW-0812">Transmembrane</keyword>
<dbReference type="AlphaFoldDB" id="A0A9D4BXK6"/>
<keyword evidence="3" id="KW-1185">Reference proteome</keyword>